<gene>
    <name evidence="2" type="ORF">DQK91_02550</name>
    <name evidence="1" type="ORF">E8L03_07355</name>
</gene>
<dbReference type="Proteomes" id="UP000434052">
    <property type="component" value="Unassembled WGS sequence"/>
</dbReference>
<name>A0A6P1ZMS7_9BACT</name>
<dbReference type="Proteomes" id="UP000503251">
    <property type="component" value="Chromosome"/>
</dbReference>
<dbReference type="EMBL" id="QMIF01000001">
    <property type="protein sequence ID" value="TVM36820.1"/>
    <property type="molecule type" value="Genomic_DNA"/>
</dbReference>
<dbReference type="RefSeq" id="WP_144233870.1">
    <property type="nucleotide sequence ID" value="NZ_CP039543.1"/>
</dbReference>
<organism evidence="2 3">
    <name type="scientific">Oceanidesulfovibrio marinus</name>
    <dbReference type="NCBI Taxonomy" id="370038"/>
    <lineage>
        <taxon>Bacteria</taxon>
        <taxon>Pseudomonadati</taxon>
        <taxon>Thermodesulfobacteriota</taxon>
        <taxon>Desulfovibrionia</taxon>
        <taxon>Desulfovibrionales</taxon>
        <taxon>Desulfovibrionaceae</taxon>
        <taxon>Oceanidesulfovibrio</taxon>
    </lineage>
</organism>
<keyword evidence="4" id="KW-1185">Reference proteome</keyword>
<evidence type="ECO:0000313" key="2">
    <source>
        <dbReference type="EMBL" id="TVM36820.1"/>
    </source>
</evidence>
<proteinExistence type="predicted"/>
<dbReference type="AlphaFoldDB" id="A0A6P1ZMS7"/>
<reference evidence="2 3" key="1">
    <citation type="submission" date="2018-06" db="EMBL/GenBank/DDBJ databases">
        <title>Complete genome of Desulfovibrio marinus P48SEP.</title>
        <authorList>
            <person name="Crispim J.S."/>
            <person name="Vidigal P.M.P."/>
            <person name="Silva L.C.F."/>
            <person name="Araujo L.C."/>
            <person name="Laguardia C.N."/>
            <person name="Dias R.S."/>
            <person name="Sousa M.P."/>
            <person name="Paula S.O."/>
            <person name="Silva C."/>
        </authorList>
    </citation>
    <scope>NUCLEOTIDE SEQUENCE [LARGE SCALE GENOMIC DNA]</scope>
    <source>
        <strain evidence="2 3">P48SEP</strain>
    </source>
</reference>
<protein>
    <submittedName>
        <fullName evidence="2">Uncharacterized protein</fullName>
    </submittedName>
</protein>
<sequence>MSVLLDLDDHDLVTILAQCLQKQSQRAWMMELIAYKLVDSYFEIYKEKYGFFLTYKDFILYLLKSLENVPGPNYDINQRRLVWFVLGSYVKMAEEKAFGFPRLESSIADIWLLFAKGSLKMPTVLKDDETWSDQEKYMFKEIKSNGAWENFGAYITLSGFAPHFIRRNQKVLGYLEHCRDKLGVLD</sequence>
<evidence type="ECO:0000313" key="4">
    <source>
        <dbReference type="Proteomes" id="UP000503251"/>
    </source>
</evidence>
<reference evidence="1 4" key="2">
    <citation type="submission" date="2019-04" db="EMBL/GenBank/DDBJ databases">
        <title>Isolation and culture of sulfate reducing bacteria from the cold seep of the South China Sea.</title>
        <authorList>
            <person name="Sun C."/>
            <person name="Liu R."/>
        </authorList>
    </citation>
    <scope>NUCLEOTIDE SEQUENCE [LARGE SCALE GENOMIC DNA]</scope>
    <source>
        <strain evidence="1 4">CS1</strain>
    </source>
</reference>
<dbReference type="EMBL" id="CP039543">
    <property type="protein sequence ID" value="QJT08752.1"/>
    <property type="molecule type" value="Genomic_DNA"/>
</dbReference>
<evidence type="ECO:0000313" key="1">
    <source>
        <dbReference type="EMBL" id="QJT08752.1"/>
    </source>
</evidence>
<accession>A0A6P1ZMS7</accession>
<evidence type="ECO:0000313" key="3">
    <source>
        <dbReference type="Proteomes" id="UP000434052"/>
    </source>
</evidence>